<evidence type="ECO:0000256" key="3">
    <source>
        <dbReference type="ARBA" id="ARBA00010780"/>
    </source>
</evidence>
<feature type="transmembrane region" description="Helical" evidence="10">
    <location>
        <begin position="61"/>
        <end position="79"/>
    </location>
</feature>
<dbReference type="PANTHER" id="PTHR31030">
    <property type="entry name" value="PLASMA MEMBRANE FUSION PROTEIN PRM1"/>
    <property type="match status" value="1"/>
</dbReference>
<dbReference type="EMBL" id="JAZGSY010000063">
    <property type="protein sequence ID" value="KAL1841809.1"/>
    <property type="molecule type" value="Genomic_DNA"/>
</dbReference>
<evidence type="ECO:0000256" key="9">
    <source>
        <dbReference type="ARBA" id="ARBA00023180"/>
    </source>
</evidence>
<evidence type="ECO:0000256" key="10">
    <source>
        <dbReference type="RuleBase" id="RU366035"/>
    </source>
</evidence>
<protein>
    <recommendedName>
        <fullName evidence="10">Plasma membrane fusion protein PRM1</fullName>
    </recommendedName>
</protein>
<evidence type="ECO:0000256" key="11">
    <source>
        <dbReference type="SAM" id="MobiDB-lite"/>
    </source>
</evidence>
<evidence type="ECO:0000256" key="7">
    <source>
        <dbReference type="ARBA" id="ARBA00022989"/>
    </source>
</evidence>
<feature type="transmembrane region" description="Helical" evidence="10">
    <location>
        <begin position="323"/>
        <end position="352"/>
    </location>
</feature>
<feature type="transmembrane region" description="Helical" evidence="10">
    <location>
        <begin position="406"/>
        <end position="432"/>
    </location>
</feature>
<evidence type="ECO:0000256" key="6">
    <source>
        <dbReference type="ARBA" id="ARBA00022971"/>
    </source>
</evidence>
<comment type="caution">
    <text evidence="12">The sequence shown here is derived from an EMBL/GenBank/DDBJ whole genome shotgun (WGS) entry which is preliminary data.</text>
</comment>
<evidence type="ECO:0000256" key="4">
    <source>
        <dbReference type="ARBA" id="ARBA00022475"/>
    </source>
</evidence>
<keyword evidence="6 10" id="KW-0184">Conjugation</keyword>
<reference evidence="12 13" key="1">
    <citation type="journal article" date="2024" name="Commun. Biol.">
        <title>Comparative genomic analysis of thermophilic fungi reveals convergent evolutionary adaptations and gene losses.</title>
        <authorList>
            <person name="Steindorff A.S."/>
            <person name="Aguilar-Pontes M.V."/>
            <person name="Robinson A.J."/>
            <person name="Andreopoulos B."/>
            <person name="LaButti K."/>
            <person name="Kuo A."/>
            <person name="Mondo S."/>
            <person name="Riley R."/>
            <person name="Otillar R."/>
            <person name="Haridas S."/>
            <person name="Lipzen A."/>
            <person name="Grimwood J."/>
            <person name="Schmutz J."/>
            <person name="Clum A."/>
            <person name="Reid I.D."/>
            <person name="Moisan M.C."/>
            <person name="Butler G."/>
            <person name="Nguyen T.T.M."/>
            <person name="Dewar K."/>
            <person name="Conant G."/>
            <person name="Drula E."/>
            <person name="Henrissat B."/>
            <person name="Hansel C."/>
            <person name="Singer S."/>
            <person name="Hutchinson M.I."/>
            <person name="de Vries R.P."/>
            <person name="Natvig D.O."/>
            <person name="Powell A.J."/>
            <person name="Tsang A."/>
            <person name="Grigoriev I.V."/>
        </authorList>
    </citation>
    <scope>NUCLEOTIDE SEQUENCE [LARGE SCALE GENOMIC DNA]</scope>
    <source>
        <strain evidence="12 13">CBS 620.91</strain>
    </source>
</reference>
<evidence type="ECO:0000313" key="12">
    <source>
        <dbReference type="EMBL" id="KAL1841809.1"/>
    </source>
</evidence>
<feature type="region of interest" description="Disordered" evidence="11">
    <location>
        <begin position="722"/>
        <end position="812"/>
    </location>
</feature>
<feature type="transmembrane region" description="Helical" evidence="10">
    <location>
        <begin position="617"/>
        <end position="639"/>
    </location>
</feature>
<feature type="transmembrane region" description="Helical" evidence="10">
    <location>
        <begin position="144"/>
        <end position="164"/>
    </location>
</feature>
<sequence>MLGHEKSGAVPPIPSSLRANAWHTLNLNDESQTRPRAHTAPEVTPYLGLRARLSQLWFNRWTILLLLVLVRVVILTGSLNDNIGDAKVRALSACTKVEDIGSAMASMPHYLSVGVNSLASDAITKTVSGLVQLLMLLLEGVEGLLFFIINLYVGTFVCVATALIHGGLDVAIKAVEGATKAMNDAIKTISGQITDTIEDVQDVLNGIPNQIAGAIGSIFGGGDSINIPTIDISSSLDDLQNIRVDATKVVGGLASLNKTIPNFDQVENFTKNAISVPFGLLRGQINESLGAYRFDDSVFPVAKKEALSFCSDNSFLNDFFETLFGIVAAAKIAFLVVIPILAILAIIAMGYLEVRRWRREKQRARDLMDHGYDAMDVVYLSSRPMTAGAGLWLASKLGIRDLRKTILFRWTVAYGTSLPALFVLSLALAGFFSCLCQIIILRLIQKEAPALAGQVGNFADDVVGTLKAASTSWSDDANGVIIKVQDDINDDLFGWVRNATAAVNNTLTTFDNEIDDALDSVFKDTLLADTVRNLVACLIGRKIDAVQAGLTWVHEHAHVTLPLFADDIFSKGANDSVNGDSDLTSFLATPATVTTDEITASVDRVVAALERSIVQEALISTVLLLIYVLVILIGALRALTAAASGNKTRAEGGEQYGMKAVETGSRSSSRTRSEKAAPPEDYWEQGLSDNVVHAGHEQSAGSDRRGRDSSLAKAVSAAAPALKRTVSAAARSSTRAAQTAWSRLRATDGRKEGDGGLGRNAEDKGNGDDRIGRRAGDNINGNGGIHRKAKAKGDRDDDSELSLPPLAMYSPL</sequence>
<keyword evidence="13" id="KW-1185">Reference proteome</keyword>
<evidence type="ECO:0000313" key="13">
    <source>
        <dbReference type="Proteomes" id="UP001583172"/>
    </source>
</evidence>
<name>A0ABR3VIV8_HUMIN</name>
<evidence type="ECO:0000256" key="1">
    <source>
        <dbReference type="ARBA" id="ARBA00002512"/>
    </source>
</evidence>
<proteinExistence type="inferred from homology"/>
<gene>
    <name evidence="12" type="ORF">VTJ49DRAFT_6562</name>
</gene>
<feature type="region of interest" description="Disordered" evidence="11">
    <location>
        <begin position="647"/>
        <end position="685"/>
    </location>
</feature>
<evidence type="ECO:0000256" key="8">
    <source>
        <dbReference type="ARBA" id="ARBA00023136"/>
    </source>
</evidence>
<evidence type="ECO:0000256" key="5">
    <source>
        <dbReference type="ARBA" id="ARBA00022692"/>
    </source>
</evidence>
<keyword evidence="8 10" id="KW-0472">Membrane</keyword>
<feature type="compositionally biased region" description="Low complexity" evidence="11">
    <location>
        <begin position="722"/>
        <end position="743"/>
    </location>
</feature>
<accession>A0ABR3VIV8</accession>
<keyword evidence="7 10" id="KW-1133">Transmembrane helix</keyword>
<dbReference type="Proteomes" id="UP001583172">
    <property type="component" value="Unassembled WGS sequence"/>
</dbReference>
<dbReference type="PANTHER" id="PTHR31030:SF1">
    <property type="entry name" value="PLASMA MEMBRANE FUSION PROTEIN PRM1"/>
    <property type="match status" value="1"/>
</dbReference>
<feature type="compositionally biased region" description="Basic and acidic residues" evidence="11">
    <location>
        <begin position="745"/>
        <end position="776"/>
    </location>
</feature>
<comment type="similarity">
    <text evidence="3 10">Belongs to the PRM1 family.</text>
</comment>
<keyword evidence="9" id="KW-0325">Glycoprotein</keyword>
<dbReference type="InterPro" id="IPR026777">
    <property type="entry name" value="PRM1"/>
</dbReference>
<organism evidence="12 13">
    <name type="scientific">Humicola insolens</name>
    <name type="common">Soft-rot fungus</name>
    <dbReference type="NCBI Taxonomy" id="85995"/>
    <lineage>
        <taxon>Eukaryota</taxon>
        <taxon>Fungi</taxon>
        <taxon>Dikarya</taxon>
        <taxon>Ascomycota</taxon>
        <taxon>Pezizomycotina</taxon>
        <taxon>Sordariomycetes</taxon>
        <taxon>Sordariomycetidae</taxon>
        <taxon>Sordariales</taxon>
        <taxon>Chaetomiaceae</taxon>
        <taxon>Mycothermus</taxon>
    </lineage>
</organism>
<keyword evidence="5 10" id="KW-0812">Transmembrane</keyword>
<comment type="function">
    <text evidence="1 10">Involved in cell fusion during mating by stabilizing the plasma membrane fusion event.</text>
</comment>
<evidence type="ECO:0000256" key="2">
    <source>
        <dbReference type="ARBA" id="ARBA00004651"/>
    </source>
</evidence>
<comment type="subcellular location">
    <subcellularLocation>
        <location evidence="2 10">Cell membrane</location>
        <topology evidence="2 10">Multi-pass membrane protein</topology>
    </subcellularLocation>
</comment>
<keyword evidence="4 10" id="KW-1003">Cell membrane</keyword>